<dbReference type="Proteomes" id="UP000734823">
    <property type="component" value="Unassembled WGS sequence"/>
</dbReference>
<evidence type="ECO:0000256" key="1">
    <source>
        <dbReference type="ARBA" id="ARBA00023015"/>
    </source>
</evidence>
<feature type="domain" description="HTH tetR-type" evidence="5">
    <location>
        <begin position="1"/>
        <end position="51"/>
    </location>
</feature>
<evidence type="ECO:0000313" key="7">
    <source>
        <dbReference type="Proteomes" id="UP000734823"/>
    </source>
</evidence>
<dbReference type="InterPro" id="IPR050109">
    <property type="entry name" value="HTH-type_TetR-like_transc_reg"/>
</dbReference>
<keyword evidence="1" id="KW-0805">Transcription regulation</keyword>
<evidence type="ECO:0000256" key="3">
    <source>
        <dbReference type="ARBA" id="ARBA00023163"/>
    </source>
</evidence>
<accession>A0ABR7L586</accession>
<sequence>MYDAAAAKGFPATTIGDVVERAEVSRRTFYEHFTGKEDCFLAAFDFAVADVGARLGVTLGDVPQEDWRARIRLSWRAFLGALAAAPAATWALYIETFSAGPELIERTTAVNDGFAAMFRELHRRARDRDPAIVEIAPEVFSLYIGGTAERIRHCLRTRGAAALPELEDLFAETAFHLFGKSAADS</sequence>
<proteinExistence type="predicted"/>
<evidence type="ECO:0000256" key="4">
    <source>
        <dbReference type="PROSITE-ProRule" id="PRU00335"/>
    </source>
</evidence>
<dbReference type="InterPro" id="IPR001647">
    <property type="entry name" value="HTH_TetR"/>
</dbReference>
<dbReference type="Pfam" id="PF00440">
    <property type="entry name" value="TetR_N"/>
    <property type="match status" value="1"/>
</dbReference>
<keyword evidence="3" id="KW-0804">Transcription</keyword>
<organism evidence="6 7">
    <name type="scientific">Actinokineospora xionganensis</name>
    <dbReference type="NCBI Taxonomy" id="2684470"/>
    <lineage>
        <taxon>Bacteria</taxon>
        <taxon>Bacillati</taxon>
        <taxon>Actinomycetota</taxon>
        <taxon>Actinomycetes</taxon>
        <taxon>Pseudonocardiales</taxon>
        <taxon>Pseudonocardiaceae</taxon>
        <taxon>Actinokineospora</taxon>
    </lineage>
</organism>
<dbReference type="PANTHER" id="PTHR30055">
    <property type="entry name" value="HTH-TYPE TRANSCRIPTIONAL REGULATOR RUTR"/>
    <property type="match status" value="1"/>
</dbReference>
<dbReference type="InterPro" id="IPR009057">
    <property type="entry name" value="Homeodomain-like_sf"/>
</dbReference>
<name>A0ABR7L586_9PSEU</name>
<evidence type="ECO:0000256" key="2">
    <source>
        <dbReference type="ARBA" id="ARBA00023125"/>
    </source>
</evidence>
<keyword evidence="7" id="KW-1185">Reference proteome</keyword>
<dbReference type="SUPFAM" id="SSF46689">
    <property type="entry name" value="Homeodomain-like"/>
    <property type="match status" value="1"/>
</dbReference>
<comment type="caution">
    <text evidence="6">The sequence shown here is derived from an EMBL/GenBank/DDBJ whole genome shotgun (WGS) entry which is preliminary data.</text>
</comment>
<reference evidence="6 7" key="1">
    <citation type="submission" date="2020-06" db="EMBL/GenBank/DDBJ databases">
        <title>Actinokineospora xiongansis sp. nov., isolated from soil of Baiyangdian.</title>
        <authorList>
            <person name="Zhang X."/>
        </authorList>
    </citation>
    <scope>NUCLEOTIDE SEQUENCE [LARGE SCALE GENOMIC DNA]</scope>
    <source>
        <strain evidence="6 7">HBU206404</strain>
    </source>
</reference>
<evidence type="ECO:0000259" key="5">
    <source>
        <dbReference type="PROSITE" id="PS50977"/>
    </source>
</evidence>
<protein>
    <submittedName>
        <fullName evidence="6">TetR/AcrR family transcriptional regulator</fullName>
    </submittedName>
</protein>
<dbReference type="EMBL" id="JABVED010000004">
    <property type="protein sequence ID" value="MBC6447561.1"/>
    <property type="molecule type" value="Genomic_DNA"/>
</dbReference>
<keyword evidence="2 4" id="KW-0238">DNA-binding</keyword>
<dbReference type="Gene3D" id="1.10.357.10">
    <property type="entry name" value="Tetracycline Repressor, domain 2"/>
    <property type="match status" value="1"/>
</dbReference>
<feature type="DNA-binding region" description="H-T-H motif" evidence="4">
    <location>
        <begin position="14"/>
        <end position="33"/>
    </location>
</feature>
<gene>
    <name evidence="6" type="ORF">GPZ80_10300</name>
</gene>
<dbReference type="PROSITE" id="PS50977">
    <property type="entry name" value="HTH_TETR_2"/>
    <property type="match status" value="1"/>
</dbReference>
<dbReference type="RefSeq" id="WP_187220071.1">
    <property type="nucleotide sequence ID" value="NZ_JABVED010000004.1"/>
</dbReference>
<evidence type="ECO:0000313" key="6">
    <source>
        <dbReference type="EMBL" id="MBC6447561.1"/>
    </source>
</evidence>
<dbReference type="PANTHER" id="PTHR30055:SF234">
    <property type="entry name" value="HTH-TYPE TRANSCRIPTIONAL REGULATOR BETI"/>
    <property type="match status" value="1"/>
</dbReference>